<evidence type="ECO:0000256" key="1">
    <source>
        <dbReference type="SAM" id="MobiDB-lite"/>
    </source>
</evidence>
<dbReference type="GeneID" id="54589576"/>
<proteinExistence type="predicted"/>
<accession>A0A6A6I5D5</accession>
<dbReference type="EMBL" id="ML987200">
    <property type="protein sequence ID" value="KAF2245536.1"/>
    <property type="molecule type" value="Genomic_DNA"/>
</dbReference>
<dbReference type="AlphaFoldDB" id="A0A6A6I5D5"/>
<feature type="compositionally biased region" description="Basic and acidic residues" evidence="1">
    <location>
        <begin position="128"/>
        <end position="167"/>
    </location>
</feature>
<dbReference type="PANTHER" id="PTHR41805">
    <property type="entry name" value="EXPRESSED PROTEIN"/>
    <property type="match status" value="1"/>
</dbReference>
<dbReference type="OrthoDB" id="2135053at2759"/>
<feature type="compositionally biased region" description="Low complexity" evidence="1">
    <location>
        <begin position="55"/>
        <end position="64"/>
    </location>
</feature>
<dbReference type="RefSeq" id="XP_033680540.1">
    <property type="nucleotide sequence ID" value="XM_033836246.1"/>
</dbReference>
<reference evidence="2" key="1">
    <citation type="journal article" date="2020" name="Stud. Mycol.">
        <title>101 Dothideomycetes genomes: a test case for predicting lifestyles and emergence of pathogens.</title>
        <authorList>
            <person name="Haridas S."/>
            <person name="Albert R."/>
            <person name="Binder M."/>
            <person name="Bloem J."/>
            <person name="Labutti K."/>
            <person name="Salamov A."/>
            <person name="Andreopoulos B."/>
            <person name="Baker S."/>
            <person name="Barry K."/>
            <person name="Bills G."/>
            <person name="Bluhm B."/>
            <person name="Cannon C."/>
            <person name="Castanera R."/>
            <person name="Culley D."/>
            <person name="Daum C."/>
            <person name="Ezra D."/>
            <person name="Gonzalez J."/>
            <person name="Henrissat B."/>
            <person name="Kuo A."/>
            <person name="Liang C."/>
            <person name="Lipzen A."/>
            <person name="Lutzoni F."/>
            <person name="Magnuson J."/>
            <person name="Mondo S."/>
            <person name="Nolan M."/>
            <person name="Ohm R."/>
            <person name="Pangilinan J."/>
            <person name="Park H.-J."/>
            <person name="Ramirez L."/>
            <person name="Alfaro M."/>
            <person name="Sun H."/>
            <person name="Tritt A."/>
            <person name="Yoshinaga Y."/>
            <person name="Zwiers L.-H."/>
            <person name="Turgeon B."/>
            <person name="Goodwin S."/>
            <person name="Spatafora J."/>
            <person name="Crous P."/>
            <person name="Grigoriev I."/>
        </authorList>
    </citation>
    <scope>NUCLEOTIDE SEQUENCE</scope>
    <source>
        <strain evidence="2">CBS 122368</strain>
    </source>
</reference>
<sequence>MAPTRPPKKQTKGFSVGPANLPDGTHKRKVQKIKKDLIYKAKLKKQYAKLKAREQAAAAATAQKSVHDREDGADRTQEESTEPAPEPNLEPHPDRLKMLENGSPEPGPEPASTQHHDRRGRRSRPQPFKREAELGQRKREEAEARRKAREEAEKERARKAAERERIRKLMSKARSSGPNGQRKLGRESTVLLEKAKRLVGKT</sequence>
<feature type="region of interest" description="Disordered" evidence="1">
    <location>
        <begin position="1"/>
        <end position="31"/>
    </location>
</feature>
<evidence type="ECO:0000313" key="3">
    <source>
        <dbReference type="Proteomes" id="UP000800094"/>
    </source>
</evidence>
<dbReference type="Proteomes" id="UP000800094">
    <property type="component" value="Unassembled WGS sequence"/>
</dbReference>
<name>A0A6A6I5D5_9PLEO</name>
<organism evidence="2 3">
    <name type="scientific">Trematosphaeria pertusa</name>
    <dbReference type="NCBI Taxonomy" id="390896"/>
    <lineage>
        <taxon>Eukaryota</taxon>
        <taxon>Fungi</taxon>
        <taxon>Dikarya</taxon>
        <taxon>Ascomycota</taxon>
        <taxon>Pezizomycotina</taxon>
        <taxon>Dothideomycetes</taxon>
        <taxon>Pleosporomycetidae</taxon>
        <taxon>Pleosporales</taxon>
        <taxon>Massarineae</taxon>
        <taxon>Trematosphaeriaceae</taxon>
        <taxon>Trematosphaeria</taxon>
    </lineage>
</organism>
<gene>
    <name evidence="2" type="ORF">BU26DRAFT_70858</name>
</gene>
<dbReference type="PANTHER" id="PTHR41805:SF1">
    <property type="entry name" value="RRNA-PROCESSING PROTEIN FYV7"/>
    <property type="match status" value="1"/>
</dbReference>
<keyword evidence="3" id="KW-1185">Reference proteome</keyword>
<evidence type="ECO:0000313" key="2">
    <source>
        <dbReference type="EMBL" id="KAF2245536.1"/>
    </source>
</evidence>
<protein>
    <submittedName>
        <fullName evidence="2">Uncharacterized protein</fullName>
    </submittedName>
</protein>
<feature type="region of interest" description="Disordered" evidence="1">
    <location>
        <begin position="48"/>
        <end position="189"/>
    </location>
</feature>
<feature type="compositionally biased region" description="Basic residues" evidence="1">
    <location>
        <begin position="1"/>
        <end position="11"/>
    </location>
</feature>
<feature type="compositionally biased region" description="Basic and acidic residues" evidence="1">
    <location>
        <begin position="65"/>
        <end position="78"/>
    </location>
</feature>
<feature type="compositionally biased region" description="Basic and acidic residues" evidence="1">
    <location>
        <begin position="89"/>
        <end position="98"/>
    </location>
</feature>